<gene>
    <name evidence="2" type="ORF">EZS28_000739</name>
</gene>
<organism evidence="2 3">
    <name type="scientific">Streblomastix strix</name>
    <dbReference type="NCBI Taxonomy" id="222440"/>
    <lineage>
        <taxon>Eukaryota</taxon>
        <taxon>Metamonada</taxon>
        <taxon>Preaxostyla</taxon>
        <taxon>Oxymonadida</taxon>
        <taxon>Streblomastigidae</taxon>
        <taxon>Streblomastix</taxon>
    </lineage>
</organism>
<sequence>MIYSFTPPGALSMSKHNLLLCFDLHPCPEREQIPVLLDYMQNPEDIKQKQFKLIDIETDNEEIWDEEEIQKQDKNEDFKPLNDDVTFQLDEVKQHNLRKLDKTKNEIQLEQMLFSIIPQKDIHLEVLQEIDTIDFYTTCIDEVKEQVKLIYRVITNPSKSEINQGSRKSQMQKDNEIDDNESAMNLEKESEKDQQNKKENGKKV</sequence>
<feature type="region of interest" description="Disordered" evidence="1">
    <location>
        <begin position="160"/>
        <end position="204"/>
    </location>
</feature>
<accession>A0A5J4X9G5</accession>
<dbReference type="EMBL" id="SNRW01000068">
    <property type="protein sequence ID" value="KAA6403720.1"/>
    <property type="molecule type" value="Genomic_DNA"/>
</dbReference>
<evidence type="ECO:0000313" key="2">
    <source>
        <dbReference type="EMBL" id="KAA6403720.1"/>
    </source>
</evidence>
<comment type="caution">
    <text evidence="2">The sequence shown here is derived from an EMBL/GenBank/DDBJ whole genome shotgun (WGS) entry which is preliminary data.</text>
</comment>
<dbReference type="AlphaFoldDB" id="A0A5J4X9G5"/>
<evidence type="ECO:0000256" key="1">
    <source>
        <dbReference type="SAM" id="MobiDB-lite"/>
    </source>
</evidence>
<name>A0A5J4X9G5_9EUKA</name>
<feature type="compositionally biased region" description="Basic and acidic residues" evidence="1">
    <location>
        <begin position="186"/>
        <end position="204"/>
    </location>
</feature>
<reference evidence="2 3" key="1">
    <citation type="submission" date="2019-03" db="EMBL/GenBank/DDBJ databases">
        <title>Single cell metagenomics reveals metabolic interactions within the superorganism composed of flagellate Streblomastix strix and complex community of Bacteroidetes bacteria on its surface.</title>
        <authorList>
            <person name="Treitli S.C."/>
            <person name="Kolisko M."/>
            <person name="Husnik F."/>
            <person name="Keeling P."/>
            <person name="Hampl V."/>
        </authorList>
    </citation>
    <scope>NUCLEOTIDE SEQUENCE [LARGE SCALE GENOMIC DNA]</scope>
    <source>
        <strain evidence="2">ST1C</strain>
    </source>
</reference>
<feature type="compositionally biased region" description="Polar residues" evidence="1">
    <location>
        <begin position="160"/>
        <end position="169"/>
    </location>
</feature>
<evidence type="ECO:0000313" key="3">
    <source>
        <dbReference type="Proteomes" id="UP000324800"/>
    </source>
</evidence>
<dbReference type="Proteomes" id="UP000324800">
    <property type="component" value="Unassembled WGS sequence"/>
</dbReference>
<protein>
    <submittedName>
        <fullName evidence="2">Uncharacterized protein</fullName>
    </submittedName>
</protein>
<proteinExistence type="predicted"/>